<evidence type="ECO:0000313" key="15">
    <source>
        <dbReference type="EMBL" id="GBF57578.1"/>
    </source>
</evidence>
<feature type="transmembrane region" description="Helical" evidence="13">
    <location>
        <begin position="45"/>
        <end position="77"/>
    </location>
</feature>
<sequence>MMPDLRAKSADRTISLGFALLITFGLGWAGIIWPNLGTANLALLLLIPVVLAASGGGRVLGLGLAILAGAVFNFVALEPRLTFAIAKSGDLVTLGVYVLVAVVAASVSARLAAAGDRAREDATDSALFSAMTHQLLSASTRELIIEVAVRAVTNCTSFGCAIAETNHDLAPPGSQDEAAARWAIVHRDVTGRGLPLFSDASAIYVAARTGRRALLARIDGAGLPDARLGLVRKIIDEAADALDRIELAARMEADQRKADAQTMRRAIFASIGHDLRTPMTALRAGLEGLSGHDPTQTELLRADALRLERTLHNLLELARLEVNDRLPIVCSIDLTDTIDAAIDALPVTTKDRVHIWIGDETPLIQSDPIMLHHIVVNLLENAAKYSPASSNIEVRAESADGGARLVILDEGPGIDDDVADLFGLFRRGTHGDRAPGLGVGLSVVDAFARALGHIVTVRNRPTGTGAEFVVEFYGEPPKS</sequence>
<gene>
    <name evidence="15" type="primary">kdpD_1</name>
    <name evidence="15" type="ORF">PbB2_01245</name>
</gene>
<evidence type="ECO:0000256" key="11">
    <source>
        <dbReference type="ARBA" id="ARBA00023012"/>
    </source>
</evidence>
<evidence type="ECO:0000256" key="4">
    <source>
        <dbReference type="ARBA" id="ARBA00022553"/>
    </source>
</evidence>
<keyword evidence="4" id="KW-0597">Phosphoprotein</keyword>
<dbReference type="GO" id="GO:0005886">
    <property type="term" value="C:plasma membrane"/>
    <property type="evidence" value="ECO:0007669"/>
    <property type="project" value="TreeGrafter"/>
</dbReference>
<dbReference type="PANTHER" id="PTHR45569">
    <property type="entry name" value="SENSOR PROTEIN KDPD"/>
    <property type="match status" value="1"/>
</dbReference>
<dbReference type="InterPro" id="IPR036890">
    <property type="entry name" value="HATPase_C_sf"/>
</dbReference>
<reference evidence="15" key="1">
    <citation type="journal article" date="2018" name="Genome Announc.">
        <title>Draft Genome Sequence of "Candidatus Phycosocius bacilliformis," an Alphaproteobacterial Ectosymbiont of the Hydrocarbon-Producing Green Alga Botryococcus braunii.</title>
        <authorList>
            <person name="Tanabe Y."/>
            <person name="Yamaguchi H."/>
            <person name="Watanabe M.M."/>
        </authorList>
    </citation>
    <scope>NUCLEOTIDE SEQUENCE [LARGE SCALE GENOMIC DNA]</scope>
    <source>
        <strain evidence="15">BOTRYCO-2</strain>
    </source>
</reference>
<protein>
    <recommendedName>
        <fullName evidence="3">histidine kinase</fullName>
        <ecNumber evidence="3">2.7.13.3</ecNumber>
    </recommendedName>
</protein>
<keyword evidence="11" id="KW-0902">Two-component regulatory system</keyword>
<dbReference type="Pfam" id="PF13493">
    <property type="entry name" value="DUF4118"/>
    <property type="match status" value="1"/>
</dbReference>
<evidence type="ECO:0000313" key="16">
    <source>
        <dbReference type="Proteomes" id="UP000245086"/>
    </source>
</evidence>
<comment type="caution">
    <text evidence="15">The sequence shown here is derived from an EMBL/GenBank/DDBJ whole genome shotgun (WGS) entry which is preliminary data.</text>
</comment>
<keyword evidence="7" id="KW-0547">Nucleotide-binding</keyword>
<dbReference type="Gene3D" id="3.30.565.10">
    <property type="entry name" value="Histidine kinase-like ATPase, C-terminal domain"/>
    <property type="match status" value="1"/>
</dbReference>
<dbReference type="Pfam" id="PF02518">
    <property type="entry name" value="HATPase_c"/>
    <property type="match status" value="1"/>
</dbReference>
<dbReference type="EC" id="2.7.13.3" evidence="3"/>
<dbReference type="InterPro" id="IPR005467">
    <property type="entry name" value="His_kinase_dom"/>
</dbReference>
<keyword evidence="6 13" id="KW-0812">Transmembrane</keyword>
<dbReference type="InterPro" id="IPR052023">
    <property type="entry name" value="Histidine_kinase_KdpD"/>
</dbReference>
<dbReference type="PANTHER" id="PTHR45569:SF1">
    <property type="entry name" value="SENSOR PROTEIN KDPD"/>
    <property type="match status" value="1"/>
</dbReference>
<name>A0A2P2E946_9PROT</name>
<dbReference type="PROSITE" id="PS50109">
    <property type="entry name" value="HIS_KIN"/>
    <property type="match status" value="1"/>
</dbReference>
<evidence type="ECO:0000256" key="7">
    <source>
        <dbReference type="ARBA" id="ARBA00022741"/>
    </source>
</evidence>
<dbReference type="GO" id="GO:0000155">
    <property type="term" value="F:phosphorelay sensor kinase activity"/>
    <property type="evidence" value="ECO:0007669"/>
    <property type="project" value="InterPro"/>
</dbReference>
<dbReference type="Proteomes" id="UP000245086">
    <property type="component" value="Unassembled WGS sequence"/>
</dbReference>
<dbReference type="Pfam" id="PF00512">
    <property type="entry name" value="HisKA"/>
    <property type="match status" value="1"/>
</dbReference>
<keyword evidence="8" id="KW-0418">Kinase</keyword>
<dbReference type="SUPFAM" id="SSF47384">
    <property type="entry name" value="Homodimeric domain of signal transducing histidine kinase"/>
    <property type="match status" value="1"/>
</dbReference>
<evidence type="ECO:0000256" key="8">
    <source>
        <dbReference type="ARBA" id="ARBA00022777"/>
    </source>
</evidence>
<evidence type="ECO:0000259" key="14">
    <source>
        <dbReference type="PROSITE" id="PS50109"/>
    </source>
</evidence>
<dbReference type="AlphaFoldDB" id="A0A2P2E946"/>
<organism evidence="15 16">
    <name type="scientific">Candidatus Phycosocius bacilliformis</name>
    <dbReference type="NCBI Taxonomy" id="1445552"/>
    <lineage>
        <taxon>Bacteria</taxon>
        <taxon>Pseudomonadati</taxon>
        <taxon>Pseudomonadota</taxon>
        <taxon>Alphaproteobacteria</taxon>
        <taxon>Caulobacterales</taxon>
        <taxon>Caulobacterales incertae sedis</taxon>
        <taxon>Candidatus Phycosocius</taxon>
    </lineage>
</organism>
<evidence type="ECO:0000256" key="9">
    <source>
        <dbReference type="ARBA" id="ARBA00022840"/>
    </source>
</evidence>
<dbReference type="InterPro" id="IPR003661">
    <property type="entry name" value="HisK_dim/P_dom"/>
</dbReference>
<dbReference type="Gene3D" id="1.10.287.130">
    <property type="match status" value="1"/>
</dbReference>
<evidence type="ECO:0000256" key="6">
    <source>
        <dbReference type="ARBA" id="ARBA00022692"/>
    </source>
</evidence>
<keyword evidence="5 15" id="KW-0808">Transferase</keyword>
<keyword evidence="16" id="KW-1185">Reference proteome</keyword>
<evidence type="ECO:0000256" key="12">
    <source>
        <dbReference type="ARBA" id="ARBA00023136"/>
    </source>
</evidence>
<proteinExistence type="predicted"/>
<accession>A0A2P2E946</accession>
<dbReference type="SMART" id="SM00388">
    <property type="entry name" value="HisKA"/>
    <property type="match status" value="1"/>
</dbReference>
<evidence type="ECO:0000256" key="1">
    <source>
        <dbReference type="ARBA" id="ARBA00000085"/>
    </source>
</evidence>
<evidence type="ECO:0000256" key="3">
    <source>
        <dbReference type="ARBA" id="ARBA00012438"/>
    </source>
</evidence>
<dbReference type="InterPro" id="IPR003594">
    <property type="entry name" value="HATPase_dom"/>
</dbReference>
<evidence type="ECO:0000256" key="2">
    <source>
        <dbReference type="ARBA" id="ARBA00004141"/>
    </source>
</evidence>
<dbReference type="OrthoDB" id="9806130at2"/>
<dbReference type="GO" id="GO:0005524">
    <property type="term" value="F:ATP binding"/>
    <property type="evidence" value="ECO:0007669"/>
    <property type="project" value="UniProtKB-KW"/>
</dbReference>
<keyword evidence="12 13" id="KW-0472">Membrane</keyword>
<comment type="catalytic activity">
    <reaction evidence="1">
        <text>ATP + protein L-histidine = ADP + protein N-phospho-L-histidine.</text>
        <dbReference type="EC" id="2.7.13.3"/>
    </reaction>
</comment>
<evidence type="ECO:0000256" key="13">
    <source>
        <dbReference type="SAM" id="Phobius"/>
    </source>
</evidence>
<feature type="domain" description="Histidine kinase" evidence="14">
    <location>
        <begin position="270"/>
        <end position="476"/>
    </location>
</feature>
<dbReference type="SUPFAM" id="SSF55874">
    <property type="entry name" value="ATPase domain of HSP90 chaperone/DNA topoisomerase II/histidine kinase"/>
    <property type="match status" value="1"/>
</dbReference>
<dbReference type="InterPro" id="IPR025201">
    <property type="entry name" value="KdpD_TM"/>
</dbReference>
<dbReference type="InterPro" id="IPR038318">
    <property type="entry name" value="KdpD_sf"/>
</dbReference>
<comment type="subcellular location">
    <subcellularLocation>
        <location evidence="2">Membrane</location>
        <topology evidence="2">Multi-pass membrane protein</topology>
    </subcellularLocation>
</comment>
<dbReference type="EMBL" id="BFBR01000003">
    <property type="protein sequence ID" value="GBF57578.1"/>
    <property type="molecule type" value="Genomic_DNA"/>
</dbReference>
<dbReference type="InterPro" id="IPR036097">
    <property type="entry name" value="HisK_dim/P_sf"/>
</dbReference>
<evidence type="ECO:0000256" key="10">
    <source>
        <dbReference type="ARBA" id="ARBA00022989"/>
    </source>
</evidence>
<keyword evidence="10 13" id="KW-1133">Transmembrane helix</keyword>
<evidence type="ECO:0000256" key="5">
    <source>
        <dbReference type="ARBA" id="ARBA00022679"/>
    </source>
</evidence>
<dbReference type="Gene3D" id="1.20.120.620">
    <property type="entry name" value="Backbone structure of the membrane domain of e. Coli histidine kinase receptor kdpd"/>
    <property type="match status" value="1"/>
</dbReference>
<dbReference type="SMART" id="SM00387">
    <property type="entry name" value="HATPase_c"/>
    <property type="match status" value="1"/>
</dbReference>
<feature type="transmembrane region" description="Helical" evidence="13">
    <location>
        <begin position="89"/>
        <end position="109"/>
    </location>
</feature>
<keyword evidence="9" id="KW-0067">ATP-binding</keyword>
<dbReference type="CDD" id="cd00082">
    <property type="entry name" value="HisKA"/>
    <property type="match status" value="1"/>
</dbReference>